<dbReference type="EMBL" id="QJJS01000022">
    <property type="protein sequence ID" value="PXW92875.1"/>
    <property type="molecule type" value="Genomic_DNA"/>
</dbReference>
<dbReference type="Proteomes" id="UP000247811">
    <property type="component" value="Unassembled WGS sequence"/>
</dbReference>
<protein>
    <submittedName>
        <fullName evidence="3">TLP18.3/Psb32/MOLO-1 phosphatase superfamily protein</fullName>
    </submittedName>
</protein>
<dbReference type="PANTHER" id="PTHR30373">
    <property type="entry name" value="UPF0603 PROTEIN YGCG"/>
    <property type="match status" value="1"/>
</dbReference>
<dbReference type="PANTHER" id="PTHR30373:SF8">
    <property type="entry name" value="BLL7265 PROTEIN"/>
    <property type="match status" value="1"/>
</dbReference>
<dbReference type="Pfam" id="PF04536">
    <property type="entry name" value="TPM_phosphatase"/>
    <property type="match status" value="1"/>
</dbReference>
<dbReference type="OrthoDB" id="5683663at2"/>
<evidence type="ECO:0000313" key="4">
    <source>
        <dbReference type="Proteomes" id="UP000247811"/>
    </source>
</evidence>
<organism evidence="3 4">
    <name type="scientific">Sphaerotilus hippei</name>
    <dbReference type="NCBI Taxonomy" id="744406"/>
    <lineage>
        <taxon>Bacteria</taxon>
        <taxon>Pseudomonadati</taxon>
        <taxon>Pseudomonadota</taxon>
        <taxon>Betaproteobacteria</taxon>
        <taxon>Burkholderiales</taxon>
        <taxon>Sphaerotilaceae</taxon>
        <taxon>Sphaerotilus</taxon>
    </lineage>
</organism>
<feature type="domain" description="TPM" evidence="2">
    <location>
        <begin position="49"/>
        <end position="175"/>
    </location>
</feature>
<comment type="caution">
    <text evidence="3">The sequence shown here is derived from an EMBL/GenBank/DDBJ whole genome shotgun (WGS) entry which is preliminary data.</text>
</comment>
<accession>A0A318GUX6</accession>
<dbReference type="AlphaFoldDB" id="A0A318GUX6"/>
<dbReference type="Gene3D" id="3.10.310.50">
    <property type="match status" value="1"/>
</dbReference>
<feature type="region of interest" description="Disordered" evidence="1">
    <location>
        <begin position="1"/>
        <end position="28"/>
    </location>
</feature>
<evidence type="ECO:0000313" key="3">
    <source>
        <dbReference type="EMBL" id="PXW92875.1"/>
    </source>
</evidence>
<evidence type="ECO:0000256" key="1">
    <source>
        <dbReference type="SAM" id="MobiDB-lite"/>
    </source>
</evidence>
<gene>
    <name evidence="3" type="ORF">C7444_12250</name>
</gene>
<sequence>MVTIDETQAGAAVDAVETQTAEPPALPTRPSRWQRLKRLLRHQWSDPQDARRVLSSRALDRLQYAVHTSETGHSGEIRLCIEAGLPLADLWRDTTPRERAVTLFGELGVWDTEHNNGVLIYLLLADRAIEIVADRGLMRHVGTDEWAAITERMSESFAAARHEEGMEAAIAAVDALLRAYFPREPGSLDVNELPDVPVLI</sequence>
<evidence type="ECO:0000259" key="2">
    <source>
        <dbReference type="Pfam" id="PF04536"/>
    </source>
</evidence>
<reference evidence="3 4" key="1">
    <citation type="submission" date="2018-05" db="EMBL/GenBank/DDBJ databases">
        <title>Genomic Encyclopedia of Type Strains, Phase IV (KMG-IV): sequencing the most valuable type-strain genomes for metagenomic binning, comparative biology and taxonomic classification.</title>
        <authorList>
            <person name="Goeker M."/>
        </authorList>
    </citation>
    <scope>NUCLEOTIDE SEQUENCE [LARGE SCALE GENOMIC DNA]</scope>
    <source>
        <strain evidence="3 4">DSM 566</strain>
    </source>
</reference>
<keyword evidence="4" id="KW-1185">Reference proteome</keyword>
<name>A0A318GUX6_9BURK</name>
<dbReference type="InterPro" id="IPR007621">
    <property type="entry name" value="TPM_dom"/>
</dbReference>
<proteinExistence type="predicted"/>